<dbReference type="Proteomes" id="UP000515258">
    <property type="component" value="Segment"/>
</dbReference>
<evidence type="ECO:0000313" key="1">
    <source>
        <dbReference type="EMBL" id="QMV32407.1"/>
    </source>
</evidence>
<organism evidence="1 2">
    <name type="scientific">Ralstonia phage Albius</name>
    <dbReference type="NCBI Taxonomy" id="2759712"/>
    <lineage>
        <taxon>Viruses</taxon>
        <taxon>Duplodnaviria</taxon>
        <taxon>Heunggongvirae</taxon>
        <taxon>Uroviricota</taxon>
        <taxon>Caudoviricetes</taxon>
        <taxon>Rahariannevirus</taxon>
        <taxon>Rahariannevirus raharianne</taxon>
    </lineage>
</organism>
<sequence length="216" mass="23468">MDAATLQARIFAGYAKAALRIGYVYDVYRPAAAANPLTNKVASLNASFNAQDWTYTKPNLPDKPFWYCLIDGRQTHVGDYLQRGSSLHFIAGMQDELPILTVECNAQVWVTRVTAPSGVGAVGYSGRCATEDTYVLGTKSSQGWPASILFGGRMRKHDLVPTSSDEQGYVILLPASVPITLGAGDIVIDDMNRRFQIGGAQKTDQGWKLNVAEAHP</sequence>
<accession>A0A7G5B7Y4</accession>
<protein>
    <submittedName>
        <fullName evidence="1">Uncharacterized protein</fullName>
    </submittedName>
</protein>
<reference evidence="1 2" key="1">
    <citation type="submission" date="2020-07" db="EMBL/GenBank/DDBJ databases">
        <title>Ralstonia phages.</title>
        <authorList>
            <person name="Trotereau A."/>
            <person name="Boyer C."/>
            <person name="Torres-Barcelo C."/>
        </authorList>
    </citation>
    <scope>NUCLEOTIDE SEQUENCE [LARGE SCALE GENOMIC DNA]</scope>
</reference>
<name>A0A7G5B7Y4_9CAUD</name>
<gene>
    <name evidence="1" type="ORF">U2_00032</name>
</gene>
<evidence type="ECO:0000313" key="2">
    <source>
        <dbReference type="Proteomes" id="UP000515258"/>
    </source>
</evidence>
<proteinExistence type="predicted"/>
<dbReference type="EMBL" id="MT740726">
    <property type="protein sequence ID" value="QMV32407.1"/>
    <property type="molecule type" value="Genomic_DNA"/>
</dbReference>